<feature type="transmembrane region" description="Helical" evidence="2">
    <location>
        <begin position="257"/>
        <end position="278"/>
    </location>
</feature>
<sequence>MSNQLVCPYCDAELNPGAISCRCCGRDLTPVLPLLRRLDAAERRITGLEEACAALEQSLDEVRRSKAEAVPAPAAPGEAAPAATDEVALADAADAAAAALAPPPRRRLLALPLGFLVLLGAYASVVFWLDLPLWVLRTASIVVPFATGAAYLGVRPRLGKRDIAVAVSFAIISVATMNAWLGWSDNIPVLPQGVAAWRETMFYALSIGASFFAGMLLRVSQAALSAKGLASLPGLRQGLSTVHGKLPLETLKTIETAILMASTVLSVAAGLIAGLLGLK</sequence>
<dbReference type="EMBL" id="JBHSLU010000022">
    <property type="protein sequence ID" value="MFC5505771.1"/>
    <property type="molecule type" value="Genomic_DNA"/>
</dbReference>
<feature type="transmembrane region" description="Helical" evidence="2">
    <location>
        <begin position="163"/>
        <end position="181"/>
    </location>
</feature>
<evidence type="ECO:0000313" key="4">
    <source>
        <dbReference type="Proteomes" id="UP001596060"/>
    </source>
</evidence>
<keyword evidence="2" id="KW-0812">Transmembrane</keyword>
<name>A0ABW0NZ20_9HYPH</name>
<accession>A0ABW0NZ20</accession>
<evidence type="ECO:0000313" key="3">
    <source>
        <dbReference type="EMBL" id="MFC5505771.1"/>
    </source>
</evidence>
<evidence type="ECO:0000256" key="1">
    <source>
        <dbReference type="SAM" id="Coils"/>
    </source>
</evidence>
<gene>
    <name evidence="3" type="ORF">ACFPN9_10915</name>
</gene>
<dbReference type="Proteomes" id="UP001596060">
    <property type="component" value="Unassembled WGS sequence"/>
</dbReference>
<proteinExistence type="predicted"/>
<comment type="caution">
    <text evidence="3">The sequence shown here is derived from an EMBL/GenBank/DDBJ whole genome shotgun (WGS) entry which is preliminary data.</text>
</comment>
<feature type="coiled-coil region" evidence="1">
    <location>
        <begin position="38"/>
        <end position="68"/>
    </location>
</feature>
<dbReference type="RefSeq" id="WP_066726355.1">
    <property type="nucleotide sequence ID" value="NZ_JBHSLU010000022.1"/>
</dbReference>
<feature type="transmembrane region" description="Helical" evidence="2">
    <location>
        <begin position="134"/>
        <end position="154"/>
    </location>
</feature>
<protein>
    <recommendedName>
        <fullName evidence="5">Zinc ribbon domain-containing protein</fullName>
    </recommendedName>
</protein>
<keyword evidence="4" id="KW-1185">Reference proteome</keyword>
<keyword evidence="1" id="KW-0175">Coiled coil</keyword>
<keyword evidence="2" id="KW-1133">Transmembrane helix</keyword>
<keyword evidence="2" id="KW-0472">Membrane</keyword>
<organism evidence="3 4">
    <name type="scientific">Bosea massiliensis</name>
    <dbReference type="NCBI Taxonomy" id="151419"/>
    <lineage>
        <taxon>Bacteria</taxon>
        <taxon>Pseudomonadati</taxon>
        <taxon>Pseudomonadota</taxon>
        <taxon>Alphaproteobacteria</taxon>
        <taxon>Hyphomicrobiales</taxon>
        <taxon>Boseaceae</taxon>
        <taxon>Bosea</taxon>
    </lineage>
</organism>
<evidence type="ECO:0008006" key="5">
    <source>
        <dbReference type="Google" id="ProtNLM"/>
    </source>
</evidence>
<feature type="transmembrane region" description="Helical" evidence="2">
    <location>
        <begin position="108"/>
        <end position="128"/>
    </location>
</feature>
<evidence type="ECO:0000256" key="2">
    <source>
        <dbReference type="SAM" id="Phobius"/>
    </source>
</evidence>
<reference evidence="4" key="1">
    <citation type="journal article" date="2019" name="Int. J. Syst. Evol. Microbiol.">
        <title>The Global Catalogue of Microorganisms (GCM) 10K type strain sequencing project: providing services to taxonomists for standard genome sequencing and annotation.</title>
        <authorList>
            <consortium name="The Broad Institute Genomics Platform"/>
            <consortium name="The Broad Institute Genome Sequencing Center for Infectious Disease"/>
            <person name="Wu L."/>
            <person name="Ma J."/>
        </authorList>
    </citation>
    <scope>NUCLEOTIDE SEQUENCE [LARGE SCALE GENOMIC DNA]</scope>
    <source>
        <strain evidence="4">CCUG 43117</strain>
    </source>
</reference>